<comment type="caution">
    <text evidence="9">The sequence shown here is derived from an EMBL/GenBank/DDBJ whole genome shotgun (WGS) entry which is preliminary data.</text>
</comment>
<dbReference type="GO" id="GO:0003677">
    <property type="term" value="F:DNA binding"/>
    <property type="evidence" value="ECO:0007669"/>
    <property type="project" value="UniProtKB-KW"/>
</dbReference>
<dbReference type="EMBL" id="QHKO01000011">
    <property type="protein sequence ID" value="RAL20317.1"/>
    <property type="molecule type" value="Genomic_DNA"/>
</dbReference>
<comment type="similarity">
    <text evidence="1">Belongs to the sigma-70 factor family.</text>
</comment>
<dbReference type="AlphaFoldDB" id="A0A328C3K6"/>
<evidence type="ECO:0008006" key="11">
    <source>
        <dbReference type="Google" id="ProtNLM"/>
    </source>
</evidence>
<name>A0A328C3K6_9DELT</name>
<evidence type="ECO:0000256" key="4">
    <source>
        <dbReference type="ARBA" id="ARBA00023125"/>
    </source>
</evidence>
<keyword evidence="5" id="KW-0804">Transcription</keyword>
<dbReference type="NCBIfam" id="TIGR02937">
    <property type="entry name" value="sigma70-ECF"/>
    <property type="match status" value="1"/>
</dbReference>
<feature type="domain" description="RNA polymerase sigma-70 region 3" evidence="7">
    <location>
        <begin position="250"/>
        <end position="320"/>
    </location>
</feature>
<sequence length="405" mass="45952">MPPLRGRRRKFRRASQRDDSPYRLRRVGAQPPSRRALHDALSTHWHGVCSSVGPTLVGDGLAQSASSHCKRYGCFPAAPTCEVPIMAAPALSMPLSPSAAPPVPALHPLARKRARSSRDTDLHADSLTTYMNQIRRIELLPNEIQDRLVRAFLEEGDEEAAKTLVWANLRLVVKVATDLHRPGHDLLDLIQEGNLGLTEALTRFDPNRGTSFVGYAHFWIRALIFNYLLNHTYPVRMGSSRDSRKLFFNLRKARRQLRAQGLEPTAENVAQYLEVDVDEVERVATLTSGGFSRLDAPLGGESDTTGRDMLPSEESSPEEQAHEHLFHEHLQALAEEFVNTIDDSRRRTIWYERMIAVHPRQLDELGEEFGVSKERIRQLEMDMRKKFRVYLETRHAPTLEAYLAS</sequence>
<dbReference type="GO" id="GO:0006352">
    <property type="term" value="P:DNA-templated transcription initiation"/>
    <property type="evidence" value="ECO:0007669"/>
    <property type="project" value="InterPro"/>
</dbReference>
<dbReference type="InterPro" id="IPR000943">
    <property type="entry name" value="RNA_pol_sigma70"/>
</dbReference>
<dbReference type="PANTHER" id="PTHR30376:SF3">
    <property type="entry name" value="RNA POLYMERASE SIGMA FACTOR RPOH"/>
    <property type="match status" value="1"/>
</dbReference>
<dbReference type="GO" id="GO:0016987">
    <property type="term" value="F:sigma factor activity"/>
    <property type="evidence" value="ECO:0007669"/>
    <property type="project" value="UniProtKB-KW"/>
</dbReference>
<feature type="region of interest" description="Disordered" evidence="6">
    <location>
        <begin position="294"/>
        <end position="315"/>
    </location>
</feature>
<reference evidence="9 10" key="1">
    <citation type="submission" date="2018-05" db="EMBL/GenBank/DDBJ databases">
        <title>Lujinxingia marina gen. nov. sp. nov., a new facultative anaerobic member of the class Deltaproteobacteria, and proposal of Lujinxingaceae fam. nov.</title>
        <authorList>
            <person name="Li C.-M."/>
        </authorList>
    </citation>
    <scope>NUCLEOTIDE SEQUENCE [LARGE SCALE GENOMIC DNA]</scope>
    <source>
        <strain evidence="9 10">B210</strain>
    </source>
</reference>
<keyword evidence="10" id="KW-1185">Reference proteome</keyword>
<organism evidence="9 10">
    <name type="scientific">Lujinxingia litoralis</name>
    <dbReference type="NCBI Taxonomy" id="2211119"/>
    <lineage>
        <taxon>Bacteria</taxon>
        <taxon>Deltaproteobacteria</taxon>
        <taxon>Bradymonadales</taxon>
        <taxon>Lujinxingiaceae</taxon>
        <taxon>Lujinxingia</taxon>
    </lineage>
</organism>
<feature type="region of interest" description="Disordered" evidence="6">
    <location>
        <begin position="1"/>
        <end position="32"/>
    </location>
</feature>
<dbReference type="Gene3D" id="1.20.140.160">
    <property type="match status" value="1"/>
</dbReference>
<dbReference type="InterPro" id="IPR014284">
    <property type="entry name" value="RNA_pol_sigma-70_dom"/>
</dbReference>
<dbReference type="SUPFAM" id="SSF88659">
    <property type="entry name" value="Sigma3 and sigma4 domains of RNA polymerase sigma factors"/>
    <property type="match status" value="2"/>
</dbReference>
<dbReference type="InterPro" id="IPR013324">
    <property type="entry name" value="RNA_pol_sigma_r3/r4-like"/>
</dbReference>
<feature type="compositionally biased region" description="Basic residues" evidence="6">
    <location>
        <begin position="1"/>
        <end position="14"/>
    </location>
</feature>
<evidence type="ECO:0000256" key="3">
    <source>
        <dbReference type="ARBA" id="ARBA00023082"/>
    </source>
</evidence>
<evidence type="ECO:0000313" key="10">
    <source>
        <dbReference type="Proteomes" id="UP000249169"/>
    </source>
</evidence>
<evidence type="ECO:0000256" key="6">
    <source>
        <dbReference type="SAM" id="MobiDB-lite"/>
    </source>
</evidence>
<dbReference type="Proteomes" id="UP000249169">
    <property type="component" value="Unassembled WGS sequence"/>
</dbReference>
<dbReference type="InterPro" id="IPR007627">
    <property type="entry name" value="RNA_pol_sigma70_r2"/>
</dbReference>
<proteinExistence type="inferred from homology"/>
<accession>A0A328C3K6</accession>
<evidence type="ECO:0000256" key="1">
    <source>
        <dbReference type="ARBA" id="ARBA00007788"/>
    </source>
</evidence>
<evidence type="ECO:0000256" key="5">
    <source>
        <dbReference type="ARBA" id="ARBA00023163"/>
    </source>
</evidence>
<dbReference type="InterPro" id="IPR013325">
    <property type="entry name" value="RNA_pol_sigma_r2"/>
</dbReference>
<keyword evidence="4" id="KW-0238">DNA-binding</keyword>
<dbReference type="InterPro" id="IPR007624">
    <property type="entry name" value="RNA_pol_sigma70_r3"/>
</dbReference>
<dbReference type="Pfam" id="PF04539">
    <property type="entry name" value="Sigma70_r3"/>
    <property type="match status" value="1"/>
</dbReference>
<gene>
    <name evidence="9" type="ORF">DL240_17190</name>
</gene>
<dbReference type="PRINTS" id="PR00046">
    <property type="entry name" value="SIGMA70FCT"/>
</dbReference>
<feature type="domain" description="RNA polymerase sigma-70 region 2" evidence="8">
    <location>
        <begin position="166"/>
        <end position="229"/>
    </location>
</feature>
<dbReference type="Gene3D" id="1.20.120.1810">
    <property type="match status" value="1"/>
</dbReference>
<dbReference type="InterPro" id="IPR050813">
    <property type="entry name" value="Sigma-70_Factor"/>
</dbReference>
<evidence type="ECO:0000259" key="8">
    <source>
        <dbReference type="Pfam" id="PF04542"/>
    </source>
</evidence>
<evidence type="ECO:0000313" key="9">
    <source>
        <dbReference type="EMBL" id="RAL20317.1"/>
    </source>
</evidence>
<dbReference type="Pfam" id="PF04542">
    <property type="entry name" value="Sigma70_r2"/>
    <property type="match status" value="1"/>
</dbReference>
<dbReference type="SUPFAM" id="SSF88946">
    <property type="entry name" value="Sigma2 domain of RNA polymerase sigma factors"/>
    <property type="match status" value="1"/>
</dbReference>
<protein>
    <recommendedName>
        <fullName evidence="11">RNA polymerase subunit sigma-70</fullName>
    </recommendedName>
</protein>
<keyword evidence="3" id="KW-0731">Sigma factor</keyword>
<dbReference type="PANTHER" id="PTHR30376">
    <property type="entry name" value="SIGMA FACTOR RPOH HEAT SHOCK RELATED"/>
    <property type="match status" value="1"/>
</dbReference>
<evidence type="ECO:0000256" key="2">
    <source>
        <dbReference type="ARBA" id="ARBA00023015"/>
    </source>
</evidence>
<evidence type="ECO:0000259" key="7">
    <source>
        <dbReference type="Pfam" id="PF04539"/>
    </source>
</evidence>
<keyword evidence="2" id="KW-0805">Transcription regulation</keyword>